<sequence>MSAGILGTGVSGLAAAQHGLDTTGHNIANVNTEGYSRQRVETESRVGLAFRTTFLGSGTQLSSITRSFNEYTYNEMIFNSSQLAYHDSRYSNASRLDNLLADTDTGLTTSFEELFDGVNGVTEEPTLISARNVVISRAENTAIRFNNLYEEIAVQHLGAVNEEIRTTVSEINGLSREIAELNGKIQVENAVGDQGFPPNDLLDARDQLIKRLSELTAVDTIDLKDGTMNVTIGSGITLVTGTFALPLSVERNEFDSGQLELTISTKTTTPVKSVITDQLSGGSLTALFETRDNVILPTIREIGKLATVVQDNFNRQQSLGRDLNGNEGAPLYSDINDPQLVLSRTMNSNKNTTFSEFEVYIRNSSQLEATTYDMDYDGTDLIVRDENRNIIQTFNAADIATMSGGTAIQLADTGLAIAIDTNNLTAGDSFKIDATRYGATEIKRVMEDPKTLAAADNYFEISEVNNPNKVSLNLYEINDITDPNYPSPANVPPLPDPEVQVVIDAAGTQYDIQDSTGASLIGGFQNIPSDQLIEGPGFRFEIDGVLAGGEVFTIEHADNTLVPNENKKFGAGDNTNMLVMLGFQDAKTMDKDLNSFTEGYADLITTIGVETKSREISRDSFATLLSGVEERLAGIQGVNLDEEAANLIQYQQAYTAAARIISVARETFDTLLQAAR</sequence>
<feature type="domain" description="Flagellar basal-body/hook protein C-terminal" evidence="8">
    <location>
        <begin position="637"/>
        <end position="673"/>
    </location>
</feature>
<dbReference type="GO" id="GO:0044780">
    <property type="term" value="P:bacterial-type flagellum assembly"/>
    <property type="evidence" value="ECO:0007669"/>
    <property type="project" value="InterPro"/>
</dbReference>
<dbReference type="InterPro" id="IPR010930">
    <property type="entry name" value="Flg_bb/hook_C_dom"/>
</dbReference>
<dbReference type="Proteomes" id="UP000682739">
    <property type="component" value="Chromosome"/>
</dbReference>
<evidence type="ECO:0000256" key="5">
    <source>
        <dbReference type="ARBA" id="ARBA00022525"/>
    </source>
</evidence>
<evidence type="ECO:0000256" key="1">
    <source>
        <dbReference type="ARBA" id="ARBA00004365"/>
    </source>
</evidence>
<dbReference type="GO" id="GO:0005198">
    <property type="term" value="F:structural molecule activity"/>
    <property type="evidence" value="ECO:0007669"/>
    <property type="project" value="InterPro"/>
</dbReference>
<evidence type="ECO:0000259" key="9">
    <source>
        <dbReference type="Pfam" id="PF22638"/>
    </source>
</evidence>
<evidence type="ECO:0000259" key="7">
    <source>
        <dbReference type="Pfam" id="PF00460"/>
    </source>
</evidence>
<dbReference type="PRINTS" id="PR01005">
    <property type="entry name" value="FLGHOOKAP1"/>
</dbReference>
<dbReference type="Pfam" id="PF06429">
    <property type="entry name" value="Flg_bbr_C"/>
    <property type="match status" value="1"/>
</dbReference>
<dbReference type="KEGG" id="psym:J1N51_13950"/>
<dbReference type="AlphaFoldDB" id="A0A975HI57"/>
<protein>
    <recommendedName>
        <fullName evidence="4">Flagellar hook-associated protein 1</fullName>
    </recommendedName>
</protein>
<comment type="similarity">
    <text evidence="3">Belongs to the flagella basal body rod proteins family.</text>
</comment>
<proteinExistence type="inferred from homology"/>
<keyword evidence="10" id="KW-0966">Cell projection</keyword>
<dbReference type="GO" id="GO:0005576">
    <property type="term" value="C:extracellular region"/>
    <property type="evidence" value="ECO:0007669"/>
    <property type="project" value="UniProtKB-SubCell"/>
</dbReference>
<dbReference type="InterPro" id="IPR053927">
    <property type="entry name" value="FlgK_helical"/>
</dbReference>
<feature type="domain" description="Flagellar basal body rod protein N-terminal" evidence="7">
    <location>
        <begin position="8"/>
        <end position="35"/>
    </location>
</feature>
<organism evidence="10 11">
    <name type="scientific">Psychrosphaera ytuae</name>
    <dbReference type="NCBI Taxonomy" id="2820710"/>
    <lineage>
        <taxon>Bacteria</taxon>
        <taxon>Pseudomonadati</taxon>
        <taxon>Pseudomonadota</taxon>
        <taxon>Gammaproteobacteria</taxon>
        <taxon>Alteromonadales</taxon>
        <taxon>Pseudoalteromonadaceae</taxon>
        <taxon>Psychrosphaera</taxon>
    </lineage>
</organism>
<dbReference type="InterPro" id="IPR002371">
    <property type="entry name" value="FlgK"/>
</dbReference>
<name>A0A975HI57_9GAMM</name>
<evidence type="ECO:0000256" key="2">
    <source>
        <dbReference type="ARBA" id="ARBA00004613"/>
    </source>
</evidence>
<dbReference type="RefSeq" id="WP_208831848.1">
    <property type="nucleotide sequence ID" value="NZ_CP072110.1"/>
</dbReference>
<evidence type="ECO:0000256" key="6">
    <source>
        <dbReference type="ARBA" id="ARBA00023143"/>
    </source>
</evidence>
<evidence type="ECO:0000313" key="11">
    <source>
        <dbReference type="Proteomes" id="UP000682739"/>
    </source>
</evidence>
<keyword evidence="5" id="KW-0964">Secreted</keyword>
<evidence type="ECO:0000259" key="8">
    <source>
        <dbReference type="Pfam" id="PF06429"/>
    </source>
</evidence>
<reference evidence="10" key="1">
    <citation type="submission" date="2021-03" db="EMBL/GenBank/DDBJ databases">
        <title>Description of Psychrosphaera ytuae sp. nov. isolated from deep sea sediment of South China Sea.</title>
        <authorList>
            <person name="Zhang J."/>
            <person name="Xu X.-D."/>
        </authorList>
    </citation>
    <scope>NUCLEOTIDE SEQUENCE</scope>
    <source>
        <strain evidence="10">MTZ26</strain>
    </source>
</reference>
<gene>
    <name evidence="10" type="primary">flgK</name>
    <name evidence="10" type="ORF">J1N51_13950</name>
</gene>
<evidence type="ECO:0000256" key="4">
    <source>
        <dbReference type="ARBA" id="ARBA00016244"/>
    </source>
</evidence>
<dbReference type="Pfam" id="PF00460">
    <property type="entry name" value="Flg_bb_rod"/>
    <property type="match status" value="1"/>
</dbReference>
<evidence type="ECO:0000313" key="10">
    <source>
        <dbReference type="EMBL" id="QTH63793.1"/>
    </source>
</evidence>
<dbReference type="PANTHER" id="PTHR30033:SF1">
    <property type="entry name" value="FLAGELLAR HOOK-ASSOCIATED PROTEIN 1"/>
    <property type="match status" value="1"/>
</dbReference>
<comment type="subcellular location">
    <subcellularLocation>
        <location evidence="1">Bacterial flagellum</location>
    </subcellularLocation>
    <subcellularLocation>
        <location evidence="2">Secreted</location>
    </subcellularLocation>
</comment>
<dbReference type="SUPFAM" id="SSF64518">
    <property type="entry name" value="Phase 1 flagellin"/>
    <property type="match status" value="2"/>
</dbReference>
<keyword evidence="6" id="KW-0975">Bacterial flagellum</keyword>
<keyword evidence="10" id="KW-0282">Flagellum</keyword>
<dbReference type="Pfam" id="PF22638">
    <property type="entry name" value="FlgK_D1"/>
    <property type="match status" value="1"/>
</dbReference>
<keyword evidence="11" id="KW-1185">Reference proteome</keyword>
<feature type="domain" description="Flagellar hook-associated protein FlgK helical" evidence="9">
    <location>
        <begin position="94"/>
        <end position="332"/>
    </location>
</feature>
<evidence type="ECO:0000256" key="3">
    <source>
        <dbReference type="ARBA" id="ARBA00009677"/>
    </source>
</evidence>
<dbReference type="PANTHER" id="PTHR30033">
    <property type="entry name" value="FLAGELLAR HOOK-ASSOCIATED PROTEIN 1"/>
    <property type="match status" value="1"/>
</dbReference>
<dbReference type="NCBIfam" id="TIGR02492">
    <property type="entry name" value="flgK_ends"/>
    <property type="match status" value="1"/>
</dbReference>
<keyword evidence="10" id="KW-0969">Cilium</keyword>
<dbReference type="EMBL" id="CP072110">
    <property type="protein sequence ID" value="QTH63793.1"/>
    <property type="molecule type" value="Genomic_DNA"/>
</dbReference>
<accession>A0A975HI57</accession>
<dbReference type="InterPro" id="IPR001444">
    <property type="entry name" value="Flag_bb_rod_N"/>
</dbReference>
<dbReference type="GO" id="GO:0009424">
    <property type="term" value="C:bacterial-type flagellum hook"/>
    <property type="evidence" value="ECO:0007669"/>
    <property type="project" value="InterPro"/>
</dbReference>